<protein>
    <recommendedName>
        <fullName evidence="3">ASCH domain-containing protein</fullName>
    </recommendedName>
</protein>
<dbReference type="EMBL" id="JANIBL010000042">
    <property type="protein sequence ID" value="MCQ8118493.1"/>
    <property type="molecule type" value="Genomic_DNA"/>
</dbReference>
<dbReference type="Proteomes" id="UP001524570">
    <property type="component" value="Unassembled WGS sequence"/>
</dbReference>
<reference evidence="1 2" key="1">
    <citation type="submission" date="2022-07" db="EMBL/GenBank/DDBJ databases">
        <title>Methylomonas rivi sp. nov., Methylomonas rosea sp. nov., Methylomonas aureus sp. nov. and Methylomonas subterranea sp. nov., four novel methanotrophs isolated from a freshwater creek and the deep terrestrial subsurface.</title>
        <authorList>
            <person name="Abin C."/>
            <person name="Sankaranarayanan K."/>
            <person name="Garner C."/>
            <person name="Sindelar R."/>
            <person name="Kotary K."/>
            <person name="Garner R."/>
            <person name="Barclay S."/>
            <person name="Lawson P."/>
            <person name="Krumholz L."/>
        </authorList>
    </citation>
    <scope>NUCLEOTIDE SEQUENCE [LARGE SCALE GENOMIC DNA]</scope>
    <source>
        <strain evidence="1 2">WSC-7</strain>
    </source>
</reference>
<evidence type="ECO:0000313" key="1">
    <source>
        <dbReference type="EMBL" id="MCQ8118493.1"/>
    </source>
</evidence>
<comment type="caution">
    <text evidence="1">The sequence shown here is derived from an EMBL/GenBank/DDBJ whole genome shotgun (WGS) entry which is preliminary data.</text>
</comment>
<gene>
    <name evidence="1" type="ORF">NP589_13735</name>
</gene>
<evidence type="ECO:0000313" key="2">
    <source>
        <dbReference type="Proteomes" id="UP001524570"/>
    </source>
</evidence>
<organism evidence="1 2">
    <name type="scientific">Methylomonas rosea</name>
    <dbReference type="NCBI Taxonomy" id="2952227"/>
    <lineage>
        <taxon>Bacteria</taxon>
        <taxon>Pseudomonadati</taxon>
        <taxon>Pseudomonadota</taxon>
        <taxon>Gammaproteobacteria</taxon>
        <taxon>Methylococcales</taxon>
        <taxon>Methylococcaceae</taxon>
        <taxon>Methylomonas</taxon>
    </lineage>
</organism>
<name>A0ABT1TV74_9GAMM</name>
<accession>A0ABT1TV74</accession>
<evidence type="ECO:0008006" key="3">
    <source>
        <dbReference type="Google" id="ProtNLM"/>
    </source>
</evidence>
<keyword evidence="2" id="KW-1185">Reference proteome</keyword>
<dbReference type="RefSeq" id="WP_240348423.1">
    <property type="nucleotide sequence ID" value="NZ_JANIBL010000042.1"/>
</dbReference>
<proteinExistence type="predicted"/>
<sequence length="105" mass="12161">MTTQQVANQTKTVTRRFGWWFLNPGDVVQPVEKAMGLKKGEKARKIGGQIRIVSIRREPLSAIDKADCIREGFPDYEPKDFTAMLQRRYNCGAHDEVNRIEFEYL</sequence>